<sequence length="164" mass="17875">MRRWYTDARGRLRRLGIDPGTRRVGVAVADDEGMLASPRDTIEHVSDEATARAIAKIAEEEDAGEIVVGLPLGLDGREGPSSRHARSLARAIAKASGRRVVLWDERMTSQAAHRALAAGGASSRDRRGKVDRIAAALLLESYLEAQRAKAAREARARREDDEDP</sequence>
<keyword evidence="2 5" id="KW-0690">Ribosome biogenesis</keyword>
<evidence type="ECO:0000256" key="3">
    <source>
        <dbReference type="ARBA" id="ARBA00022722"/>
    </source>
</evidence>
<reference evidence="7 8" key="1">
    <citation type="submission" date="2015-03" db="EMBL/GenBank/DDBJ databases">
        <title>Genome assembly of Sandaracinus amylolyticus DSM 53668.</title>
        <authorList>
            <person name="Sharma G."/>
            <person name="Subramanian S."/>
        </authorList>
    </citation>
    <scope>NUCLEOTIDE SEQUENCE [LARGE SCALE GENOMIC DNA]</scope>
    <source>
        <strain evidence="7 8">DSM 53668</strain>
    </source>
</reference>
<proteinExistence type="inferred from homology"/>
<evidence type="ECO:0000313" key="7">
    <source>
        <dbReference type="EMBL" id="AKF07395.1"/>
    </source>
</evidence>
<dbReference type="GO" id="GO:0016788">
    <property type="term" value="F:hydrolase activity, acting on ester bonds"/>
    <property type="evidence" value="ECO:0007669"/>
    <property type="project" value="UniProtKB-UniRule"/>
</dbReference>
<dbReference type="AlphaFoldDB" id="A0A0F6YKK5"/>
<dbReference type="PANTHER" id="PTHR33317">
    <property type="entry name" value="POLYNUCLEOTIDYL TRANSFERASE, RIBONUCLEASE H-LIKE SUPERFAMILY PROTEIN"/>
    <property type="match status" value="1"/>
</dbReference>
<evidence type="ECO:0000256" key="5">
    <source>
        <dbReference type="HAMAP-Rule" id="MF_00651"/>
    </source>
</evidence>
<keyword evidence="3 5" id="KW-0540">Nuclease</keyword>
<comment type="subcellular location">
    <subcellularLocation>
        <location evidence="5">Cytoplasm</location>
    </subcellularLocation>
</comment>
<dbReference type="Gene3D" id="3.30.420.140">
    <property type="entry name" value="YqgF/RNase H-like domain"/>
    <property type="match status" value="1"/>
</dbReference>
<dbReference type="Proteomes" id="UP000034883">
    <property type="component" value="Chromosome"/>
</dbReference>
<evidence type="ECO:0000256" key="1">
    <source>
        <dbReference type="ARBA" id="ARBA00022490"/>
    </source>
</evidence>
<dbReference type="GO" id="GO:0004518">
    <property type="term" value="F:nuclease activity"/>
    <property type="evidence" value="ECO:0007669"/>
    <property type="project" value="UniProtKB-KW"/>
</dbReference>
<dbReference type="EC" id="3.1.-.-" evidence="5"/>
<accession>A0A0F6YKK5</accession>
<dbReference type="GO" id="GO:0005829">
    <property type="term" value="C:cytosol"/>
    <property type="evidence" value="ECO:0007669"/>
    <property type="project" value="TreeGrafter"/>
</dbReference>
<dbReference type="InterPro" id="IPR006641">
    <property type="entry name" value="YqgF/RNaseH-like_dom"/>
</dbReference>
<organism evidence="7 8">
    <name type="scientific">Sandaracinus amylolyticus</name>
    <dbReference type="NCBI Taxonomy" id="927083"/>
    <lineage>
        <taxon>Bacteria</taxon>
        <taxon>Pseudomonadati</taxon>
        <taxon>Myxococcota</taxon>
        <taxon>Polyangia</taxon>
        <taxon>Polyangiales</taxon>
        <taxon>Sandaracinaceae</taxon>
        <taxon>Sandaracinus</taxon>
    </lineage>
</organism>
<dbReference type="KEGG" id="samy:DB32_004544"/>
<dbReference type="STRING" id="927083.DB32_004544"/>
<keyword evidence="8" id="KW-1185">Reference proteome</keyword>
<evidence type="ECO:0000259" key="6">
    <source>
        <dbReference type="SMART" id="SM00732"/>
    </source>
</evidence>
<dbReference type="InterPro" id="IPR037027">
    <property type="entry name" value="YqgF/RNaseH-like_dom_sf"/>
</dbReference>
<dbReference type="EMBL" id="CP011125">
    <property type="protein sequence ID" value="AKF07395.1"/>
    <property type="molecule type" value="Genomic_DNA"/>
</dbReference>
<dbReference type="InterPro" id="IPR012337">
    <property type="entry name" value="RNaseH-like_sf"/>
</dbReference>
<feature type="domain" description="YqgF/RNase H-like" evidence="6">
    <location>
        <begin position="12"/>
        <end position="112"/>
    </location>
</feature>
<dbReference type="CDD" id="cd16964">
    <property type="entry name" value="YqgF"/>
    <property type="match status" value="1"/>
</dbReference>
<protein>
    <recommendedName>
        <fullName evidence="5">Putative pre-16S rRNA nuclease</fullName>
        <ecNumber evidence="5">3.1.-.-</ecNumber>
    </recommendedName>
</protein>
<dbReference type="SMART" id="SM00732">
    <property type="entry name" value="YqgFc"/>
    <property type="match status" value="1"/>
</dbReference>
<evidence type="ECO:0000256" key="4">
    <source>
        <dbReference type="ARBA" id="ARBA00022801"/>
    </source>
</evidence>
<evidence type="ECO:0000256" key="2">
    <source>
        <dbReference type="ARBA" id="ARBA00022517"/>
    </source>
</evidence>
<dbReference type="NCBIfam" id="TIGR00250">
    <property type="entry name" value="RNAse_H_YqgF"/>
    <property type="match status" value="1"/>
</dbReference>
<dbReference type="InterPro" id="IPR005227">
    <property type="entry name" value="YqgF"/>
</dbReference>
<dbReference type="PANTHER" id="PTHR33317:SF4">
    <property type="entry name" value="POLYNUCLEOTIDYL TRANSFERASE, RIBONUCLEASE H-LIKE SUPERFAMILY PROTEIN"/>
    <property type="match status" value="1"/>
</dbReference>
<comment type="function">
    <text evidence="5">Could be a nuclease involved in processing of the 5'-end of pre-16S rRNA.</text>
</comment>
<dbReference type="Pfam" id="PF03652">
    <property type="entry name" value="RuvX"/>
    <property type="match status" value="1"/>
</dbReference>
<evidence type="ECO:0000313" key="8">
    <source>
        <dbReference type="Proteomes" id="UP000034883"/>
    </source>
</evidence>
<dbReference type="SUPFAM" id="SSF53098">
    <property type="entry name" value="Ribonuclease H-like"/>
    <property type="match status" value="1"/>
</dbReference>
<dbReference type="HAMAP" id="MF_00651">
    <property type="entry name" value="Nuclease_YqgF"/>
    <property type="match status" value="1"/>
</dbReference>
<dbReference type="RefSeq" id="WP_169791513.1">
    <property type="nucleotide sequence ID" value="NZ_CP011125.1"/>
</dbReference>
<keyword evidence="4 5" id="KW-0378">Hydrolase</keyword>
<comment type="similarity">
    <text evidence="5">Belongs to the YqgF HJR family.</text>
</comment>
<keyword evidence="1 5" id="KW-0963">Cytoplasm</keyword>
<gene>
    <name evidence="7" type="ORF">DB32_004544</name>
</gene>
<dbReference type="GO" id="GO:0000967">
    <property type="term" value="P:rRNA 5'-end processing"/>
    <property type="evidence" value="ECO:0007669"/>
    <property type="project" value="UniProtKB-UniRule"/>
</dbReference>
<name>A0A0F6YKK5_9BACT</name>